<accession>A0A183JI03</accession>
<dbReference type="InterPro" id="IPR021846">
    <property type="entry name" value="NFACT-C"/>
</dbReference>
<organism evidence="4">
    <name type="scientific">Schistosoma curassoni</name>
    <dbReference type="NCBI Taxonomy" id="6186"/>
    <lineage>
        <taxon>Eukaryota</taxon>
        <taxon>Metazoa</taxon>
        <taxon>Spiralia</taxon>
        <taxon>Lophotrochozoa</taxon>
        <taxon>Platyhelminthes</taxon>
        <taxon>Trematoda</taxon>
        <taxon>Digenea</taxon>
        <taxon>Strigeidida</taxon>
        <taxon>Schistosomatoidea</taxon>
        <taxon>Schistosomatidae</taxon>
        <taxon>Schistosoma</taxon>
    </lineage>
</organism>
<reference evidence="2 3" key="2">
    <citation type="submission" date="2018-11" db="EMBL/GenBank/DDBJ databases">
        <authorList>
            <consortium name="Pathogen Informatics"/>
        </authorList>
    </citation>
    <scope>NUCLEOTIDE SEQUENCE [LARGE SCALE GENOMIC DNA]</scope>
    <source>
        <strain evidence="2">Dakar</strain>
        <strain evidence="3">Dakar, Senegal</strain>
    </source>
</reference>
<dbReference type="GO" id="GO:1990116">
    <property type="term" value="P:ribosome-associated ubiquitin-dependent protein catabolic process"/>
    <property type="evidence" value="ECO:0007669"/>
    <property type="project" value="TreeGrafter"/>
</dbReference>
<dbReference type="STRING" id="6186.A0A183JI03"/>
<dbReference type="GO" id="GO:0072344">
    <property type="term" value="P:rescue of stalled ribosome"/>
    <property type="evidence" value="ECO:0007669"/>
    <property type="project" value="TreeGrafter"/>
</dbReference>
<gene>
    <name evidence="2" type="ORF">SCUD_LOCUS2327</name>
</gene>
<dbReference type="PANTHER" id="PTHR15239">
    <property type="entry name" value="NUCLEAR EXPORT MEDIATOR FACTOR NEMF"/>
    <property type="match status" value="1"/>
</dbReference>
<evidence type="ECO:0000313" key="3">
    <source>
        <dbReference type="Proteomes" id="UP000279833"/>
    </source>
</evidence>
<dbReference type="GO" id="GO:0043023">
    <property type="term" value="F:ribosomal large subunit binding"/>
    <property type="evidence" value="ECO:0007669"/>
    <property type="project" value="TreeGrafter"/>
</dbReference>
<name>A0A183JI03_9TREM</name>
<dbReference type="GO" id="GO:1990112">
    <property type="term" value="C:RQC complex"/>
    <property type="evidence" value="ECO:0007669"/>
    <property type="project" value="TreeGrafter"/>
</dbReference>
<evidence type="ECO:0000259" key="1">
    <source>
        <dbReference type="Pfam" id="PF11923"/>
    </source>
</evidence>
<dbReference type="Pfam" id="PF11923">
    <property type="entry name" value="NFACT-C"/>
    <property type="match status" value="1"/>
</dbReference>
<dbReference type="AlphaFoldDB" id="A0A183JI03"/>
<dbReference type="PANTHER" id="PTHR15239:SF6">
    <property type="entry name" value="RIBOSOME QUALITY CONTROL COMPLEX SUBUNIT NEMF"/>
    <property type="match status" value="1"/>
</dbReference>
<proteinExistence type="predicted"/>
<feature type="domain" description="NFACT protein C-terminal" evidence="1">
    <location>
        <begin position="10"/>
        <end position="98"/>
    </location>
</feature>
<reference evidence="4" key="1">
    <citation type="submission" date="2016-06" db="UniProtKB">
        <authorList>
            <consortium name="WormBaseParasite"/>
        </authorList>
    </citation>
    <scope>IDENTIFICATION</scope>
</reference>
<dbReference type="GO" id="GO:0000049">
    <property type="term" value="F:tRNA binding"/>
    <property type="evidence" value="ECO:0007669"/>
    <property type="project" value="TreeGrafter"/>
</dbReference>
<keyword evidence="3" id="KW-1185">Reference proteome</keyword>
<protein>
    <submittedName>
        <fullName evidence="4">NFACT-C domain-containing protein</fullName>
    </submittedName>
</protein>
<evidence type="ECO:0000313" key="2">
    <source>
        <dbReference type="EMBL" id="VDO73775.1"/>
    </source>
</evidence>
<evidence type="ECO:0000313" key="4">
    <source>
        <dbReference type="WBParaSite" id="SCUD_0000232601-mRNA-1"/>
    </source>
</evidence>
<dbReference type="WBParaSite" id="SCUD_0000232601-mRNA-1">
    <property type="protein sequence ID" value="SCUD_0000232601-mRNA-1"/>
    <property type="gene ID" value="SCUD_0000232601"/>
</dbReference>
<dbReference type="Proteomes" id="UP000279833">
    <property type="component" value="Unassembled WGS sequence"/>
</dbReference>
<sequence length="109" mass="12360">MPVESKDDLTSLLNSLTGQPNDDDLLLYAIPVCAPYSVLLKYKFRVKLNPGTTKRGKASKMALFQFTSDKSTNNRERELIRAMKDEEVSRNFPGCVKLTLPRVKPSRKK</sequence>
<dbReference type="InterPro" id="IPR051608">
    <property type="entry name" value="RQC_Subunit_NEMF"/>
</dbReference>
<dbReference type="EMBL" id="UZAK01002206">
    <property type="protein sequence ID" value="VDO73775.1"/>
    <property type="molecule type" value="Genomic_DNA"/>
</dbReference>